<protein>
    <submittedName>
        <fullName evidence="2">DUF1289 domain-containing protein</fullName>
    </submittedName>
</protein>
<gene>
    <name evidence="2" type="ORF">SMD27_14095</name>
</gene>
<evidence type="ECO:0000313" key="3">
    <source>
        <dbReference type="Proteomes" id="UP001279642"/>
    </source>
</evidence>
<feature type="compositionally biased region" description="Basic and acidic residues" evidence="1">
    <location>
        <begin position="1"/>
        <end position="30"/>
    </location>
</feature>
<dbReference type="Pfam" id="PF06945">
    <property type="entry name" value="DUF1289"/>
    <property type="match status" value="1"/>
</dbReference>
<reference evidence="2 3" key="1">
    <citation type="journal article" date="2016" name="Antonie Van Leeuwenhoek">
        <title>Dongia soli sp. nov., isolated from soil from Dokdo, Korea.</title>
        <authorList>
            <person name="Kim D.U."/>
            <person name="Lee H."/>
            <person name="Kim H."/>
            <person name="Kim S.G."/>
            <person name="Ka J.O."/>
        </authorList>
    </citation>
    <scope>NUCLEOTIDE SEQUENCE [LARGE SCALE GENOMIC DNA]</scope>
    <source>
        <strain evidence="2 3">D78</strain>
    </source>
</reference>
<organism evidence="2 3">
    <name type="scientific">Dongia soli</name>
    <dbReference type="NCBI Taxonomy" id="600628"/>
    <lineage>
        <taxon>Bacteria</taxon>
        <taxon>Pseudomonadati</taxon>
        <taxon>Pseudomonadota</taxon>
        <taxon>Alphaproteobacteria</taxon>
        <taxon>Rhodospirillales</taxon>
        <taxon>Dongiaceae</taxon>
        <taxon>Dongia</taxon>
    </lineage>
</organism>
<comment type="caution">
    <text evidence="2">The sequence shown here is derived from an EMBL/GenBank/DDBJ whole genome shotgun (WGS) entry which is preliminary data.</text>
</comment>
<accession>A0ABU5ECE2</accession>
<dbReference type="PANTHER" id="PTHR35175">
    <property type="entry name" value="DUF1289 DOMAIN-CONTAINING PROTEIN"/>
    <property type="match status" value="1"/>
</dbReference>
<feature type="region of interest" description="Disordered" evidence="1">
    <location>
        <begin position="1"/>
        <end position="35"/>
    </location>
</feature>
<name>A0ABU5ECE2_9PROT</name>
<evidence type="ECO:0000256" key="1">
    <source>
        <dbReference type="SAM" id="MobiDB-lite"/>
    </source>
</evidence>
<dbReference type="RefSeq" id="WP_320509040.1">
    <property type="nucleotide sequence ID" value="NZ_JAXCLW010000003.1"/>
</dbReference>
<dbReference type="PANTHER" id="PTHR35175:SF2">
    <property type="entry name" value="DUF1289 DOMAIN-CONTAINING PROTEIN"/>
    <property type="match status" value="1"/>
</dbReference>
<dbReference type="EMBL" id="JAXCLW010000003">
    <property type="protein sequence ID" value="MDY0883979.1"/>
    <property type="molecule type" value="Genomic_DNA"/>
</dbReference>
<evidence type="ECO:0000313" key="2">
    <source>
        <dbReference type="EMBL" id="MDY0883979.1"/>
    </source>
</evidence>
<sequence length="88" mass="10044">MEGDAEKRDAAEPATRSRADREKRREERRRLLMSGPPSPCISVCQIDNKTGYCIGCYRTVDEIRDWIISTPDQRHAILAQLAERKAGK</sequence>
<proteinExistence type="predicted"/>
<dbReference type="Proteomes" id="UP001279642">
    <property type="component" value="Unassembled WGS sequence"/>
</dbReference>
<dbReference type="InterPro" id="IPR010710">
    <property type="entry name" value="DUF1289"/>
</dbReference>
<keyword evidence="3" id="KW-1185">Reference proteome</keyword>